<keyword evidence="1" id="KW-0812">Transmembrane</keyword>
<dbReference type="InterPro" id="IPR036465">
    <property type="entry name" value="vWFA_dom_sf"/>
</dbReference>
<dbReference type="AlphaFoldDB" id="A0A480A4V1"/>
<evidence type="ECO:0000259" key="2">
    <source>
        <dbReference type="Pfam" id="PF01882"/>
    </source>
</evidence>
<feature type="transmembrane region" description="Helical" evidence="1">
    <location>
        <begin position="7"/>
        <end position="25"/>
    </location>
</feature>
<proteinExistence type="predicted"/>
<evidence type="ECO:0000313" key="3">
    <source>
        <dbReference type="EMBL" id="GCL37264.1"/>
    </source>
</evidence>
<protein>
    <recommendedName>
        <fullName evidence="2">DUF58 domain-containing protein</fullName>
    </recommendedName>
</protein>
<evidence type="ECO:0000256" key="1">
    <source>
        <dbReference type="SAM" id="Phobius"/>
    </source>
</evidence>
<dbReference type="PANTHER" id="PTHR33608:SF3">
    <property type="entry name" value="SLR2013 PROTEIN"/>
    <property type="match status" value="1"/>
</dbReference>
<gene>
    <name evidence="3" type="ORF">SR1949_23720</name>
</gene>
<reference evidence="4" key="1">
    <citation type="submission" date="2019-02" db="EMBL/GenBank/DDBJ databases">
        <title>Draft genome sequence of Sphaerospermopsis reniformis NIES-1949.</title>
        <authorList>
            <person name="Yamaguchi H."/>
            <person name="Suzuki S."/>
            <person name="Kawachi M."/>
        </authorList>
    </citation>
    <scope>NUCLEOTIDE SEQUENCE [LARGE SCALE GENOMIC DNA]</scope>
    <source>
        <strain evidence="4">NIES-1949</strain>
    </source>
</reference>
<dbReference type="PANTHER" id="PTHR33608">
    <property type="entry name" value="BLL2464 PROTEIN"/>
    <property type="match status" value="1"/>
</dbReference>
<sequence length="439" mass="49342">MIPSKKVYFLLGLAIAVSPILSMIVGIYQSITLTLLFDAVVLGLMVIDSLKVRKSRVKISRELPSRLSIGRDNPVVLKVESGNTNSIIQIRDYYPTEFTVSTSTLSVNLSANNTQEITYTLQPNQRGDFPWGNIQVRQLGNWGLGWDDWQIPQNTRVKVYPDLMGLRSLSIRLTLQSSGSIRKVRQMGIGTEFAELRNYRSGDDLRFVDWKATARRSYGNTGPLVRVLEPEQEQTVLILLDRGRLMTARVQGLQRFDWGLNTTLSLALAGLHRGDRVGVAVFDRQVHTWIPPERGQHHLNQLIDRLTPIEPVLLESDYLGAVTHVVQQQTRRALVVVITDLVDITASSELLTALCKLAPRYLPFCVTLRDPQVDHIAHNFTDDITTAYSRAVSLDLLAQRQVAFAQLKQKGVLVLDAPANQISDQLVESYLKLKARNQL</sequence>
<dbReference type="RefSeq" id="WP_137667511.1">
    <property type="nucleotide sequence ID" value="NZ_BJCE01000069.1"/>
</dbReference>
<dbReference type="Pfam" id="PF01882">
    <property type="entry name" value="DUF58"/>
    <property type="match status" value="1"/>
</dbReference>
<keyword evidence="1" id="KW-0472">Membrane</keyword>
<comment type="caution">
    <text evidence="3">The sequence shown here is derived from an EMBL/GenBank/DDBJ whole genome shotgun (WGS) entry which is preliminary data.</text>
</comment>
<accession>A0A480A4V1</accession>
<dbReference type="EMBL" id="BJCE01000069">
    <property type="protein sequence ID" value="GCL37264.1"/>
    <property type="molecule type" value="Genomic_DNA"/>
</dbReference>
<keyword evidence="4" id="KW-1185">Reference proteome</keyword>
<dbReference type="Gene3D" id="3.40.50.410">
    <property type="entry name" value="von Willebrand factor, type A domain"/>
    <property type="match status" value="1"/>
</dbReference>
<feature type="domain" description="DUF58" evidence="2">
    <location>
        <begin position="195"/>
        <end position="372"/>
    </location>
</feature>
<organism evidence="3 4">
    <name type="scientific">Sphaerospermopsis reniformis</name>
    <dbReference type="NCBI Taxonomy" id="531300"/>
    <lineage>
        <taxon>Bacteria</taxon>
        <taxon>Bacillati</taxon>
        <taxon>Cyanobacteriota</taxon>
        <taxon>Cyanophyceae</taxon>
        <taxon>Nostocales</taxon>
        <taxon>Aphanizomenonaceae</taxon>
        <taxon>Sphaerospermopsis</taxon>
    </lineage>
</organism>
<evidence type="ECO:0000313" key="4">
    <source>
        <dbReference type="Proteomes" id="UP000300142"/>
    </source>
</evidence>
<dbReference type="SUPFAM" id="SSF53300">
    <property type="entry name" value="vWA-like"/>
    <property type="match status" value="1"/>
</dbReference>
<dbReference type="Proteomes" id="UP000300142">
    <property type="component" value="Unassembled WGS sequence"/>
</dbReference>
<keyword evidence="1" id="KW-1133">Transmembrane helix</keyword>
<name>A0A480A4V1_9CYAN</name>
<dbReference type="InterPro" id="IPR002881">
    <property type="entry name" value="DUF58"/>
</dbReference>